<gene>
    <name evidence="2" type="ORF">FA09DRAFT_16722</name>
</gene>
<sequence>MLASCWRAFGIKISASSPRTCRATSIHIWSQALNADAPYGLARTTRGWRASHPRLFALHAARLRELDDDQPCSPLNGSRLSGLGHGETSEAHLKGGPQSCGGPASSDARWVRAPMARGTCTPAGARSAQTRSLRHAVESATTARAPHAQADCEHCDQHRCRQTLATPASTFLRKKSSIASTRQRQHRLGL</sequence>
<dbReference type="AlphaFoldDB" id="A0A316ZAZ3"/>
<proteinExistence type="predicted"/>
<protein>
    <submittedName>
        <fullName evidence="2">Uncharacterized protein</fullName>
    </submittedName>
</protein>
<evidence type="ECO:0000313" key="3">
    <source>
        <dbReference type="Proteomes" id="UP000245946"/>
    </source>
</evidence>
<evidence type="ECO:0000313" key="2">
    <source>
        <dbReference type="EMBL" id="PWN98092.1"/>
    </source>
</evidence>
<evidence type="ECO:0000256" key="1">
    <source>
        <dbReference type="SAM" id="MobiDB-lite"/>
    </source>
</evidence>
<dbReference type="EMBL" id="KZ819292">
    <property type="protein sequence ID" value="PWN98092.1"/>
    <property type="molecule type" value="Genomic_DNA"/>
</dbReference>
<keyword evidence="3" id="KW-1185">Reference proteome</keyword>
<organism evidence="2 3">
    <name type="scientific">Tilletiopsis washingtonensis</name>
    <dbReference type="NCBI Taxonomy" id="58919"/>
    <lineage>
        <taxon>Eukaryota</taxon>
        <taxon>Fungi</taxon>
        <taxon>Dikarya</taxon>
        <taxon>Basidiomycota</taxon>
        <taxon>Ustilaginomycotina</taxon>
        <taxon>Exobasidiomycetes</taxon>
        <taxon>Entylomatales</taxon>
        <taxon>Entylomatales incertae sedis</taxon>
        <taxon>Tilletiopsis</taxon>
    </lineage>
</organism>
<reference evidence="2 3" key="1">
    <citation type="journal article" date="2018" name="Mol. Biol. Evol.">
        <title>Broad Genomic Sampling Reveals a Smut Pathogenic Ancestry of the Fungal Clade Ustilaginomycotina.</title>
        <authorList>
            <person name="Kijpornyongpan T."/>
            <person name="Mondo S.J."/>
            <person name="Barry K."/>
            <person name="Sandor L."/>
            <person name="Lee J."/>
            <person name="Lipzen A."/>
            <person name="Pangilinan J."/>
            <person name="LaButti K."/>
            <person name="Hainaut M."/>
            <person name="Henrissat B."/>
            <person name="Grigoriev I.V."/>
            <person name="Spatafora J.W."/>
            <person name="Aime M.C."/>
        </authorList>
    </citation>
    <scope>NUCLEOTIDE SEQUENCE [LARGE SCALE GENOMIC DNA]</scope>
    <source>
        <strain evidence="2 3">MCA 4186</strain>
    </source>
</reference>
<name>A0A316ZAZ3_9BASI</name>
<dbReference type="Proteomes" id="UP000245946">
    <property type="component" value="Unassembled WGS sequence"/>
</dbReference>
<dbReference type="GeneID" id="37266818"/>
<dbReference type="RefSeq" id="XP_025598371.1">
    <property type="nucleotide sequence ID" value="XM_025739272.1"/>
</dbReference>
<accession>A0A316ZAZ3</accession>
<feature type="region of interest" description="Disordered" evidence="1">
    <location>
        <begin position="68"/>
        <end position="107"/>
    </location>
</feature>